<organism evidence="2 3">
    <name type="scientific">Paracoccus sphaerophysae</name>
    <dbReference type="NCBI Taxonomy" id="690417"/>
    <lineage>
        <taxon>Bacteria</taxon>
        <taxon>Pseudomonadati</taxon>
        <taxon>Pseudomonadota</taxon>
        <taxon>Alphaproteobacteria</taxon>
        <taxon>Rhodobacterales</taxon>
        <taxon>Paracoccaceae</taxon>
        <taxon>Paracoccus</taxon>
    </lineage>
</organism>
<name>A0A099EUJ8_9RHOB</name>
<proteinExistence type="predicted"/>
<dbReference type="PANTHER" id="PTHR43305:SF1">
    <property type="entry name" value="FAMILY N-ACETYLTRANSFERASE, PUTATIVE (AFU_ORTHOLOGUE AFUA_2G01380)-RELATED"/>
    <property type="match status" value="1"/>
</dbReference>
<dbReference type="SUPFAM" id="SSF55729">
    <property type="entry name" value="Acyl-CoA N-acyltransferases (Nat)"/>
    <property type="match status" value="1"/>
</dbReference>
<dbReference type="EMBL" id="JRKS01000106">
    <property type="protein sequence ID" value="KGJ01573.1"/>
    <property type="molecule type" value="Genomic_DNA"/>
</dbReference>
<dbReference type="GO" id="GO:0016747">
    <property type="term" value="F:acyltransferase activity, transferring groups other than amino-acyl groups"/>
    <property type="evidence" value="ECO:0007669"/>
    <property type="project" value="InterPro"/>
</dbReference>
<sequence length="156" mass="16473">MTVTVRPARFPDDLPAIRALVVEYIDSLELDLGFQDVDGELAGLPGAYAPPRGAMLIAEAAGAPVGIGAMRALPDGSAEMKRMYLRPAARGTGAGRALAVAIIEAARAAGYPRMRLDTQASFVPAVALYRSLGFRDTPRYNDNPLPGSLFMALELG</sequence>
<reference evidence="2 3" key="2">
    <citation type="submission" date="2014-10" db="EMBL/GenBank/DDBJ databases">
        <title>Paracoccus sanguinis sp. nov., isolated from clinical specimens of New York State patients.</title>
        <authorList>
            <person name="Mingle L.A."/>
            <person name="Cole J.A."/>
            <person name="Lapierre P."/>
            <person name="Musser K.A."/>
        </authorList>
    </citation>
    <scope>NUCLEOTIDE SEQUENCE [LARGE SCALE GENOMIC DNA]</scope>
    <source>
        <strain evidence="2 3">HAMBI 3106</strain>
    </source>
</reference>
<dbReference type="AlphaFoldDB" id="A0A099EUJ8"/>
<dbReference type="InterPro" id="IPR052777">
    <property type="entry name" value="Acetyltransferase_Enz"/>
</dbReference>
<evidence type="ECO:0000313" key="2">
    <source>
        <dbReference type="EMBL" id="KGJ01573.1"/>
    </source>
</evidence>
<dbReference type="InterPro" id="IPR000182">
    <property type="entry name" value="GNAT_dom"/>
</dbReference>
<dbReference type="Pfam" id="PF00583">
    <property type="entry name" value="Acetyltransf_1"/>
    <property type="match status" value="1"/>
</dbReference>
<dbReference type="Proteomes" id="UP000029917">
    <property type="component" value="Unassembled WGS sequence"/>
</dbReference>
<dbReference type="InterPro" id="IPR016181">
    <property type="entry name" value="Acyl_CoA_acyltransferase"/>
</dbReference>
<dbReference type="RefSeq" id="WP_036722479.1">
    <property type="nucleotide sequence ID" value="NZ_JRKS01000106.1"/>
</dbReference>
<gene>
    <name evidence="2" type="ORF">IC63_16780</name>
</gene>
<dbReference type="Gene3D" id="3.40.630.30">
    <property type="match status" value="1"/>
</dbReference>
<reference evidence="2 3" key="1">
    <citation type="submission" date="2014-09" db="EMBL/GenBank/DDBJ databases">
        <authorList>
            <person name="McGinnis J.M."/>
            <person name="Wolfgang W.J."/>
        </authorList>
    </citation>
    <scope>NUCLEOTIDE SEQUENCE [LARGE SCALE GENOMIC DNA]</scope>
    <source>
        <strain evidence="2 3">HAMBI 3106</strain>
    </source>
</reference>
<dbReference type="PROSITE" id="PS51186">
    <property type="entry name" value="GNAT"/>
    <property type="match status" value="1"/>
</dbReference>
<dbReference type="PANTHER" id="PTHR43305">
    <property type="entry name" value="FAMILY N-ACETYLTRANSFERASE, PUTATIVE (AFU_ORTHOLOGUE AFUA_2G01380)-RELATED"/>
    <property type="match status" value="1"/>
</dbReference>
<dbReference type="CDD" id="cd04301">
    <property type="entry name" value="NAT_SF"/>
    <property type="match status" value="1"/>
</dbReference>
<dbReference type="OrthoDB" id="2436196at2"/>
<dbReference type="STRING" id="690417.IC63_16780"/>
<evidence type="ECO:0000259" key="1">
    <source>
        <dbReference type="PROSITE" id="PS51186"/>
    </source>
</evidence>
<keyword evidence="3" id="KW-1185">Reference proteome</keyword>
<evidence type="ECO:0000313" key="3">
    <source>
        <dbReference type="Proteomes" id="UP000029917"/>
    </source>
</evidence>
<protein>
    <recommendedName>
        <fullName evidence="1">N-acetyltransferase domain-containing protein</fullName>
    </recommendedName>
</protein>
<feature type="domain" description="N-acetyltransferase" evidence="1">
    <location>
        <begin position="3"/>
        <end position="156"/>
    </location>
</feature>
<comment type="caution">
    <text evidence="2">The sequence shown here is derived from an EMBL/GenBank/DDBJ whole genome shotgun (WGS) entry which is preliminary data.</text>
</comment>
<accession>A0A099EUJ8</accession>